<keyword evidence="5" id="KW-1185">Reference proteome</keyword>
<dbReference type="PANTHER" id="PTHR38041">
    <property type="entry name" value="CHORISMATE MUTASE"/>
    <property type="match status" value="1"/>
</dbReference>
<dbReference type="EMBL" id="VJON01000040">
    <property type="protein sequence ID" value="TSE32193.1"/>
    <property type="molecule type" value="Genomic_DNA"/>
</dbReference>
<organism evidence="4 5">
    <name type="scientific">Tepidimonas charontis</name>
    <dbReference type="NCBI Taxonomy" id="2267262"/>
    <lineage>
        <taxon>Bacteria</taxon>
        <taxon>Pseudomonadati</taxon>
        <taxon>Pseudomonadota</taxon>
        <taxon>Betaproteobacteria</taxon>
        <taxon>Burkholderiales</taxon>
        <taxon>Tepidimonas</taxon>
    </lineage>
</organism>
<keyword evidence="2" id="KW-0413">Isomerase</keyword>
<dbReference type="SMART" id="SM00830">
    <property type="entry name" value="CM_2"/>
    <property type="match status" value="1"/>
</dbReference>
<gene>
    <name evidence="4" type="ORF">Tchar_02139</name>
</gene>
<dbReference type="GO" id="GO:0009697">
    <property type="term" value="P:salicylic acid biosynthetic process"/>
    <property type="evidence" value="ECO:0007669"/>
    <property type="project" value="TreeGrafter"/>
</dbReference>
<dbReference type="Pfam" id="PF01817">
    <property type="entry name" value="CM_2"/>
    <property type="match status" value="1"/>
</dbReference>
<dbReference type="SUPFAM" id="SSF48600">
    <property type="entry name" value="Chorismate mutase II"/>
    <property type="match status" value="1"/>
</dbReference>
<dbReference type="GO" id="GO:0004106">
    <property type="term" value="F:chorismate mutase activity"/>
    <property type="evidence" value="ECO:0007669"/>
    <property type="project" value="UniProtKB-EC"/>
</dbReference>
<reference evidence="4 5" key="1">
    <citation type="submission" date="2019-07" db="EMBL/GenBank/DDBJ databases">
        <title>Tepidimonas charontis SPSP-6 draft genome.</title>
        <authorList>
            <person name="Da Costa M.S."/>
            <person name="Froufe H.J.C."/>
            <person name="Egas C."/>
            <person name="Albuquerque L."/>
        </authorList>
    </citation>
    <scope>NUCLEOTIDE SEQUENCE [LARGE SCALE GENOMIC DNA]</scope>
    <source>
        <strain evidence="4 5">SPSP-6</strain>
    </source>
</reference>
<name>A0A554X8N7_9BURK</name>
<evidence type="ECO:0000313" key="4">
    <source>
        <dbReference type="EMBL" id="TSE32193.1"/>
    </source>
</evidence>
<dbReference type="InterPro" id="IPR002701">
    <property type="entry name" value="CM_II_prokaryot"/>
</dbReference>
<dbReference type="Gene3D" id="1.20.59.10">
    <property type="entry name" value="Chorismate mutase"/>
    <property type="match status" value="1"/>
</dbReference>
<evidence type="ECO:0000313" key="5">
    <source>
        <dbReference type="Proteomes" id="UP000318294"/>
    </source>
</evidence>
<dbReference type="InterPro" id="IPR036263">
    <property type="entry name" value="Chorismate_II_sf"/>
</dbReference>
<proteinExistence type="predicted"/>
<protein>
    <recommendedName>
        <fullName evidence="1">chorismate mutase</fullName>
        <ecNumber evidence="1">5.4.99.5</ecNumber>
    </recommendedName>
</protein>
<dbReference type="PANTHER" id="PTHR38041:SF1">
    <property type="entry name" value="CHORISMATE MUTASE"/>
    <property type="match status" value="1"/>
</dbReference>
<dbReference type="GO" id="GO:0046417">
    <property type="term" value="P:chorismate metabolic process"/>
    <property type="evidence" value="ECO:0007669"/>
    <property type="project" value="InterPro"/>
</dbReference>
<dbReference type="PROSITE" id="PS51168">
    <property type="entry name" value="CHORISMATE_MUT_2"/>
    <property type="match status" value="1"/>
</dbReference>
<comment type="caution">
    <text evidence="4">The sequence shown here is derived from an EMBL/GenBank/DDBJ whole genome shotgun (WGS) entry which is preliminary data.</text>
</comment>
<dbReference type="InterPro" id="IPR051331">
    <property type="entry name" value="Chorismate_mutase-related"/>
</dbReference>
<dbReference type="AlphaFoldDB" id="A0A554X8N7"/>
<feature type="domain" description="Chorismate mutase" evidence="3">
    <location>
        <begin position="9"/>
        <end position="99"/>
    </location>
</feature>
<accession>A0A554X8N7</accession>
<dbReference type="InterPro" id="IPR036979">
    <property type="entry name" value="CM_dom_sf"/>
</dbReference>
<evidence type="ECO:0000256" key="2">
    <source>
        <dbReference type="ARBA" id="ARBA00023235"/>
    </source>
</evidence>
<dbReference type="Proteomes" id="UP000318294">
    <property type="component" value="Unassembled WGS sequence"/>
</dbReference>
<sequence length="112" mass="12714">MAATPQPADALPRTMSEVRQRVDALDRALVPLLVQRAHCMHDAARIKQHAHEVRDEARIEAVVHHVRALAVQHGGDADFMETLYRAMMDCFIAYEARLFAQRSRTATDLERP</sequence>
<evidence type="ECO:0000259" key="3">
    <source>
        <dbReference type="PROSITE" id="PS51168"/>
    </source>
</evidence>
<dbReference type="OrthoDB" id="5334665at2"/>
<dbReference type="EC" id="5.4.99.5" evidence="1"/>
<evidence type="ECO:0000256" key="1">
    <source>
        <dbReference type="ARBA" id="ARBA00012404"/>
    </source>
</evidence>